<evidence type="ECO:0000256" key="1">
    <source>
        <dbReference type="ARBA" id="ARBA00000085"/>
    </source>
</evidence>
<keyword evidence="6" id="KW-0067">ATP-binding</keyword>
<dbReference type="Gene3D" id="3.30.565.10">
    <property type="entry name" value="Histidine kinase-like ATPase, C-terminal domain"/>
    <property type="match status" value="1"/>
</dbReference>
<evidence type="ECO:0000256" key="7">
    <source>
        <dbReference type="ARBA" id="ARBA00023012"/>
    </source>
</evidence>
<keyword evidence="3" id="KW-0808">Transferase</keyword>
<evidence type="ECO:0000256" key="4">
    <source>
        <dbReference type="ARBA" id="ARBA00022741"/>
    </source>
</evidence>
<keyword evidence="4" id="KW-0547">Nucleotide-binding</keyword>
<sequence length="386" mass="42114">MTVSPAPSSNPLLALLDLISSALVLFTPEGRVAFANRAAKKIPARPILSLPSDPQIKNLIRDISLGAGQRQVEVDIDVNSDEGMVPLRCTFAPRPIAGLVAMALTERLVLQTPAPADELSTPAPAPPPRMSLQQIMDLLEDELMGPLDSTASALRDLNLLDDHPAALAVQVLRERLDRLSDLIGIFGDDVLIGDDRMVMPDMVRDICQELAPLARASGTGFVLEGDKVDLPPVYGSQRLIRRALMECLRNAIEHAGKPSTIDEKALVRVRFHSAGHHLLINIRNLGVLPGVALERYAHGLFRPVEEPASAAEEPTLRIGLPMSHRILQLHGGRLRYDGTPGEIDVRLEIPTGARHQDTQQLDLLQAQLYAQDLSRLIARSRPRSPT</sequence>
<evidence type="ECO:0000313" key="9">
    <source>
        <dbReference type="EMBL" id="GLS15049.1"/>
    </source>
</evidence>
<dbReference type="Proteomes" id="UP001156903">
    <property type="component" value="Unassembled WGS sequence"/>
</dbReference>
<dbReference type="InterPro" id="IPR005467">
    <property type="entry name" value="His_kinase_dom"/>
</dbReference>
<evidence type="ECO:0000259" key="8">
    <source>
        <dbReference type="PROSITE" id="PS50109"/>
    </source>
</evidence>
<evidence type="ECO:0000256" key="3">
    <source>
        <dbReference type="ARBA" id="ARBA00022679"/>
    </source>
</evidence>
<dbReference type="InterPro" id="IPR036890">
    <property type="entry name" value="HATPase_C_sf"/>
</dbReference>
<dbReference type="PANTHER" id="PTHR42878:SF7">
    <property type="entry name" value="SENSOR HISTIDINE KINASE GLRK"/>
    <property type="match status" value="1"/>
</dbReference>
<evidence type="ECO:0000256" key="5">
    <source>
        <dbReference type="ARBA" id="ARBA00022777"/>
    </source>
</evidence>
<gene>
    <name evidence="9" type="ORF">GCM10007935_24820</name>
</gene>
<dbReference type="RefSeq" id="WP_284308067.1">
    <property type="nucleotide sequence ID" value="NZ_BSPB01000019.1"/>
</dbReference>
<comment type="catalytic activity">
    <reaction evidence="1">
        <text>ATP + protein L-histidine = ADP + protein N-phospho-L-histidine.</text>
        <dbReference type="EC" id="2.7.13.3"/>
    </reaction>
</comment>
<dbReference type="EC" id="2.7.13.3" evidence="2"/>
<evidence type="ECO:0000256" key="2">
    <source>
        <dbReference type="ARBA" id="ARBA00012438"/>
    </source>
</evidence>
<dbReference type="SUPFAM" id="SSF55874">
    <property type="entry name" value="ATPase domain of HSP90 chaperone/DNA topoisomerase II/histidine kinase"/>
    <property type="match status" value="1"/>
</dbReference>
<organism evidence="9 10">
    <name type="scientific">Hydrogenophaga electricum</name>
    <dbReference type="NCBI Taxonomy" id="1230953"/>
    <lineage>
        <taxon>Bacteria</taxon>
        <taxon>Pseudomonadati</taxon>
        <taxon>Pseudomonadota</taxon>
        <taxon>Betaproteobacteria</taxon>
        <taxon>Burkholderiales</taxon>
        <taxon>Comamonadaceae</taxon>
        <taxon>Hydrogenophaga</taxon>
    </lineage>
</organism>
<dbReference type="Pfam" id="PF02518">
    <property type="entry name" value="HATPase_c"/>
    <property type="match status" value="1"/>
</dbReference>
<reference evidence="10" key="1">
    <citation type="journal article" date="2019" name="Int. J. Syst. Evol. Microbiol.">
        <title>The Global Catalogue of Microorganisms (GCM) 10K type strain sequencing project: providing services to taxonomists for standard genome sequencing and annotation.</title>
        <authorList>
            <consortium name="The Broad Institute Genomics Platform"/>
            <consortium name="The Broad Institute Genome Sequencing Center for Infectious Disease"/>
            <person name="Wu L."/>
            <person name="Ma J."/>
        </authorList>
    </citation>
    <scope>NUCLEOTIDE SEQUENCE [LARGE SCALE GENOMIC DNA]</scope>
    <source>
        <strain evidence="10">NBRC 109341</strain>
    </source>
</reference>
<comment type="caution">
    <text evidence="9">The sequence shown here is derived from an EMBL/GenBank/DDBJ whole genome shotgun (WGS) entry which is preliminary data.</text>
</comment>
<keyword evidence="10" id="KW-1185">Reference proteome</keyword>
<keyword evidence="5" id="KW-0418">Kinase</keyword>
<name>A0ABQ6C5I2_9BURK</name>
<protein>
    <recommendedName>
        <fullName evidence="2">histidine kinase</fullName>
        <ecNumber evidence="2">2.7.13.3</ecNumber>
    </recommendedName>
</protein>
<dbReference type="PROSITE" id="PS50109">
    <property type="entry name" value="HIS_KIN"/>
    <property type="match status" value="1"/>
</dbReference>
<dbReference type="InterPro" id="IPR003594">
    <property type="entry name" value="HATPase_dom"/>
</dbReference>
<dbReference type="EMBL" id="BSPB01000019">
    <property type="protein sequence ID" value="GLS15049.1"/>
    <property type="molecule type" value="Genomic_DNA"/>
</dbReference>
<evidence type="ECO:0000256" key="6">
    <source>
        <dbReference type="ARBA" id="ARBA00022840"/>
    </source>
</evidence>
<evidence type="ECO:0000313" key="10">
    <source>
        <dbReference type="Proteomes" id="UP001156903"/>
    </source>
</evidence>
<dbReference type="InterPro" id="IPR050351">
    <property type="entry name" value="BphY/WalK/GraS-like"/>
</dbReference>
<keyword evidence="7" id="KW-0902">Two-component regulatory system</keyword>
<feature type="domain" description="Histidine kinase" evidence="8">
    <location>
        <begin position="138"/>
        <end position="353"/>
    </location>
</feature>
<dbReference type="PANTHER" id="PTHR42878">
    <property type="entry name" value="TWO-COMPONENT HISTIDINE KINASE"/>
    <property type="match status" value="1"/>
</dbReference>
<accession>A0ABQ6C5I2</accession>
<proteinExistence type="predicted"/>